<feature type="region of interest" description="Disordered" evidence="3">
    <location>
        <begin position="691"/>
        <end position="725"/>
    </location>
</feature>
<feature type="region of interest" description="Disordered" evidence="3">
    <location>
        <begin position="885"/>
        <end position="912"/>
    </location>
</feature>
<feature type="region of interest" description="Disordered" evidence="3">
    <location>
        <begin position="770"/>
        <end position="789"/>
    </location>
</feature>
<feature type="region of interest" description="Disordered" evidence="3">
    <location>
        <begin position="111"/>
        <end position="164"/>
    </location>
</feature>
<feature type="region of interest" description="Disordered" evidence="3">
    <location>
        <begin position="817"/>
        <end position="841"/>
    </location>
</feature>
<dbReference type="Proteomes" id="UP000249464">
    <property type="component" value="Unassembled WGS sequence"/>
</dbReference>
<dbReference type="Pfam" id="PF00018">
    <property type="entry name" value="SH3_1"/>
    <property type="match status" value="1"/>
</dbReference>
<keyword evidence="6" id="KW-1185">Reference proteome</keyword>
<dbReference type="Pfam" id="PF25459">
    <property type="entry name" value="AIM3_BBC1_C"/>
    <property type="match status" value="1"/>
</dbReference>
<feature type="compositionally biased region" description="Basic and acidic residues" evidence="3">
    <location>
        <begin position="702"/>
        <end position="712"/>
    </location>
</feature>
<dbReference type="InterPro" id="IPR057402">
    <property type="entry name" value="AIM3_BBC1_C"/>
</dbReference>
<evidence type="ECO:0000313" key="5">
    <source>
        <dbReference type="EMBL" id="SGY18757.1"/>
    </source>
</evidence>
<dbReference type="InterPro" id="IPR036028">
    <property type="entry name" value="SH3-like_dom_sf"/>
</dbReference>
<feature type="domain" description="SH3" evidence="4">
    <location>
        <begin position="32"/>
        <end position="92"/>
    </location>
</feature>
<dbReference type="SUPFAM" id="SSF50044">
    <property type="entry name" value="SH3-domain"/>
    <property type="match status" value="1"/>
</dbReference>
<protein>
    <submittedName>
        <fullName evidence="5">BQ5605_C014g07464 protein</fullName>
    </submittedName>
</protein>
<feature type="region of interest" description="Disordered" evidence="3">
    <location>
        <begin position="264"/>
        <end position="297"/>
    </location>
</feature>
<feature type="region of interest" description="Disordered" evidence="3">
    <location>
        <begin position="596"/>
        <end position="615"/>
    </location>
</feature>
<evidence type="ECO:0000259" key="4">
    <source>
        <dbReference type="PROSITE" id="PS50002"/>
    </source>
</evidence>
<accession>A0A2X0LXQ2</accession>
<feature type="region of interest" description="Disordered" evidence="3">
    <location>
        <begin position="339"/>
        <end position="382"/>
    </location>
</feature>
<feature type="compositionally biased region" description="Basic and acidic residues" evidence="3">
    <location>
        <begin position="356"/>
        <end position="374"/>
    </location>
</feature>
<evidence type="ECO:0000256" key="1">
    <source>
        <dbReference type="ARBA" id="ARBA00022443"/>
    </source>
</evidence>
<feature type="compositionally biased region" description="Acidic residues" evidence="3">
    <location>
        <begin position="713"/>
        <end position="725"/>
    </location>
</feature>
<dbReference type="SMART" id="SM00326">
    <property type="entry name" value="SH3"/>
    <property type="match status" value="1"/>
</dbReference>
<evidence type="ECO:0000256" key="3">
    <source>
        <dbReference type="SAM" id="MobiDB-lite"/>
    </source>
</evidence>
<gene>
    <name evidence="5" type="primary">BQ5605_C014g07464</name>
    <name evidence="5" type="ORF">BQ5605_C014G07464</name>
</gene>
<reference evidence="5 6" key="1">
    <citation type="submission" date="2016-11" db="EMBL/GenBank/DDBJ databases">
        <authorList>
            <person name="Jaros S."/>
            <person name="Januszkiewicz K."/>
            <person name="Wedrychowicz H."/>
        </authorList>
    </citation>
    <scope>NUCLEOTIDE SEQUENCE [LARGE SCALE GENOMIC DNA]</scope>
</reference>
<sequence length="1154" mass="122509">MAEAISDVDVDRYGLLRSSGRVSFPYLVTRSQFPFKAVALSKYKSAPGAPKLAFLQGDELTVLNRDDDWYEGTTISGQTGYFPVEAVRQLEDDTPAPSGEIASPALATRVESVASPLPSSSDPPGPTTLSLTPPTTHRSAQRPEPRITVPNVVDPFSEEQPKPTSLKDRIAALNAAGAGAVAPPPVRPKPRELKRSTAPVPLADGVRPESPTTGSPVLSPVISVTDSSVKSSVGLSAEDAAEAIGKGGGSLKDRIKALQGIQMSTPAAPGRAPKPRKKTSVNTAAGSELERAADSPALALQYSESDEAQRAAVRESKSMEPSEAVRAFVDAGTRSCANSVADPDAHAGARTLPPENEQHEYRVSTKAKLERSSSDVDAPQRPPVAERAAGIGDQQFSMAMPALPKRAVPPRRKPPVVKPAPDDGVSDVVVEASSAGPVATISRGETLEISAPSLLAGDKQSYGQDDSYMPETDPNTVASEHDVLSENAAEESSNCTKSNTPAVPPNTVHVASDSPAVSSFRNRISPDLSLSASRIWSLLNAEFAPRPQEKYTPLPGSGLALTQGPFDTTVFTSPPSRQDDPFTRDLSSPLSIAATSAPTIDDEQKLPSPQRPAIPQPFVVDCIEHPEDNTVDGDNHSFTKVANLEATIQPSTQQLGSDEVGLEDEAGEAEAEVRNYLLQDVPDQRVIEETQDPRGFHGGAGAHDKEPGRAKEEEGEDNDDDEEDPELARRAALAARMARLGGISMRMPGGAMMSPIGGIRSYKKPVKAMTKDDSHSGQQLSTDGDDVSCNQSATEQSFVPSPFLGIPRGGVAISGLGVRPAPPPVDSEDISAATPTDEVGGSQAFKRLQALEELSIRQNFEQLDDNPRGEETCSDTGAISLPERVEAVPDPSVHAVPDPPPRPRGGLPSVSAQPTFSLEDISELAVPSSPQVEAETQMSSHRDSVASLDRIAIRSSLGSRPAGASDSLRRGSIESSCDVRSLSSVQLSWPAVPRSDLEEFSITLGAQVFAAAHLKLSEKRVKFSNDDELIRFCLHRVKDVQWPGDGSYGVTVWGIAVLGKGLNDPRIANLDEPRAGDIVIMTDCKFRATLSSTRVGADGQPKKSVCQAWDAKKRKLRTIEVGKNGGVEENSFKVDDLKEGRVEIQRIVGAKPGE</sequence>
<feature type="region of interest" description="Disordered" evidence="3">
    <location>
        <begin position="649"/>
        <end position="668"/>
    </location>
</feature>
<organism evidence="5 6">
    <name type="scientific">Microbotryum silenes-dioicae</name>
    <dbReference type="NCBI Taxonomy" id="796604"/>
    <lineage>
        <taxon>Eukaryota</taxon>
        <taxon>Fungi</taxon>
        <taxon>Dikarya</taxon>
        <taxon>Basidiomycota</taxon>
        <taxon>Pucciniomycotina</taxon>
        <taxon>Microbotryomycetes</taxon>
        <taxon>Microbotryales</taxon>
        <taxon>Microbotryaceae</taxon>
        <taxon>Microbotryum</taxon>
    </lineage>
</organism>
<evidence type="ECO:0000313" key="6">
    <source>
        <dbReference type="Proteomes" id="UP000249464"/>
    </source>
</evidence>
<evidence type="ECO:0000256" key="2">
    <source>
        <dbReference type="PROSITE-ProRule" id="PRU00192"/>
    </source>
</evidence>
<proteinExistence type="predicted"/>
<dbReference type="CDD" id="cd00174">
    <property type="entry name" value="SH3"/>
    <property type="match status" value="1"/>
</dbReference>
<name>A0A2X0LXQ2_9BASI</name>
<feature type="region of interest" description="Disordered" evidence="3">
    <location>
        <begin position="405"/>
        <end position="424"/>
    </location>
</feature>
<feature type="compositionally biased region" description="Polar residues" evidence="3">
    <location>
        <begin position="776"/>
        <end position="789"/>
    </location>
</feature>
<dbReference type="Gene3D" id="2.30.30.40">
    <property type="entry name" value="SH3 Domains"/>
    <property type="match status" value="1"/>
</dbReference>
<dbReference type="InterPro" id="IPR001452">
    <property type="entry name" value="SH3_domain"/>
</dbReference>
<keyword evidence="1 2" id="KW-0728">SH3 domain</keyword>
<dbReference type="EMBL" id="FQNC01000016">
    <property type="protein sequence ID" value="SGY18757.1"/>
    <property type="molecule type" value="Genomic_DNA"/>
</dbReference>
<dbReference type="AlphaFoldDB" id="A0A2X0LXQ2"/>
<dbReference type="STRING" id="796604.A0A2X0LXQ2"/>
<feature type="compositionally biased region" description="Low complexity" evidence="3">
    <location>
        <begin position="127"/>
        <end position="136"/>
    </location>
</feature>
<dbReference type="PROSITE" id="PS50002">
    <property type="entry name" value="SH3"/>
    <property type="match status" value="1"/>
</dbReference>